<dbReference type="GeneID" id="54582893"/>
<keyword evidence="1" id="KW-1133">Transmembrane helix</keyword>
<gene>
    <name evidence="2" type="ORF">BU26DRAFT_521566</name>
</gene>
<name>A0A6A6I6T2_9PLEO</name>
<organism evidence="2 3">
    <name type="scientific">Trematosphaeria pertusa</name>
    <dbReference type="NCBI Taxonomy" id="390896"/>
    <lineage>
        <taxon>Eukaryota</taxon>
        <taxon>Fungi</taxon>
        <taxon>Dikarya</taxon>
        <taxon>Ascomycota</taxon>
        <taxon>Pezizomycotina</taxon>
        <taxon>Dothideomycetes</taxon>
        <taxon>Pleosporomycetidae</taxon>
        <taxon>Pleosporales</taxon>
        <taxon>Massarineae</taxon>
        <taxon>Trematosphaeriaceae</taxon>
        <taxon>Trematosphaeria</taxon>
    </lineage>
</organism>
<protein>
    <submittedName>
        <fullName evidence="2">Uncharacterized protein</fullName>
    </submittedName>
</protein>
<reference evidence="2" key="1">
    <citation type="journal article" date="2020" name="Stud. Mycol.">
        <title>101 Dothideomycetes genomes: a test case for predicting lifestyles and emergence of pathogens.</title>
        <authorList>
            <person name="Haridas S."/>
            <person name="Albert R."/>
            <person name="Binder M."/>
            <person name="Bloem J."/>
            <person name="Labutti K."/>
            <person name="Salamov A."/>
            <person name="Andreopoulos B."/>
            <person name="Baker S."/>
            <person name="Barry K."/>
            <person name="Bills G."/>
            <person name="Bluhm B."/>
            <person name="Cannon C."/>
            <person name="Castanera R."/>
            <person name="Culley D."/>
            <person name="Daum C."/>
            <person name="Ezra D."/>
            <person name="Gonzalez J."/>
            <person name="Henrissat B."/>
            <person name="Kuo A."/>
            <person name="Liang C."/>
            <person name="Lipzen A."/>
            <person name="Lutzoni F."/>
            <person name="Magnuson J."/>
            <person name="Mondo S."/>
            <person name="Nolan M."/>
            <person name="Ohm R."/>
            <person name="Pangilinan J."/>
            <person name="Park H.-J."/>
            <person name="Ramirez L."/>
            <person name="Alfaro M."/>
            <person name="Sun H."/>
            <person name="Tritt A."/>
            <person name="Yoshinaga Y."/>
            <person name="Zwiers L.-H."/>
            <person name="Turgeon B."/>
            <person name="Goodwin S."/>
            <person name="Spatafora J."/>
            <person name="Crous P."/>
            <person name="Grigoriev I."/>
        </authorList>
    </citation>
    <scope>NUCLEOTIDE SEQUENCE</scope>
    <source>
        <strain evidence="2">CBS 122368</strain>
    </source>
</reference>
<accession>A0A6A6I6T2</accession>
<dbReference type="RefSeq" id="XP_033681050.1">
    <property type="nucleotide sequence ID" value="XM_033829563.1"/>
</dbReference>
<evidence type="ECO:0000313" key="3">
    <source>
        <dbReference type="Proteomes" id="UP000800094"/>
    </source>
</evidence>
<evidence type="ECO:0000313" key="2">
    <source>
        <dbReference type="EMBL" id="KAF2246046.1"/>
    </source>
</evidence>
<sequence>MGCGIFLVFTHDIVTLFIRVWLYVLCPSAFLEALIPLFLVSLGNVPVSSQCTLVH</sequence>
<proteinExistence type="predicted"/>
<keyword evidence="1" id="KW-0472">Membrane</keyword>
<evidence type="ECO:0000256" key="1">
    <source>
        <dbReference type="SAM" id="Phobius"/>
    </source>
</evidence>
<keyword evidence="3" id="KW-1185">Reference proteome</keyword>
<dbReference type="AlphaFoldDB" id="A0A6A6I6T2"/>
<dbReference type="Proteomes" id="UP000800094">
    <property type="component" value="Unassembled WGS sequence"/>
</dbReference>
<keyword evidence="1" id="KW-0812">Transmembrane</keyword>
<dbReference type="EMBL" id="ML987199">
    <property type="protein sequence ID" value="KAF2246046.1"/>
    <property type="molecule type" value="Genomic_DNA"/>
</dbReference>
<feature type="transmembrane region" description="Helical" evidence="1">
    <location>
        <begin position="20"/>
        <end position="40"/>
    </location>
</feature>